<protein>
    <submittedName>
        <fullName evidence="2">Putative N-acetyltransferase YsnE</fullName>
        <ecNumber evidence="2">2.3.1.-</ecNumber>
    </submittedName>
</protein>
<dbReference type="InterPro" id="IPR000182">
    <property type="entry name" value="GNAT_dom"/>
</dbReference>
<dbReference type="PROSITE" id="PS51186">
    <property type="entry name" value="GNAT"/>
    <property type="match status" value="1"/>
</dbReference>
<reference evidence="2 3" key="1">
    <citation type="submission" date="2016-06" db="EMBL/GenBank/DDBJ databases">
        <authorList>
            <person name="Kjaerup R.B."/>
            <person name="Dalgaard T.S."/>
            <person name="Juul-Madsen H.R."/>
        </authorList>
    </citation>
    <scope>NUCLEOTIDE SEQUENCE [LARGE SCALE GENOMIC DNA]</scope>
    <source>
        <strain evidence="2 3">CECT 8886</strain>
    </source>
</reference>
<dbReference type="PANTHER" id="PTHR43305">
    <property type="entry name" value="FAMILY N-ACETYLTRANSFERASE, PUTATIVE (AFU_ORTHOLOGUE AFUA_2G01380)-RELATED"/>
    <property type="match status" value="1"/>
</dbReference>
<dbReference type="STRING" id="1792290.MSP8886_00672"/>
<dbReference type="Pfam" id="PF00583">
    <property type="entry name" value="Acetyltransf_1"/>
    <property type="match status" value="1"/>
</dbReference>
<evidence type="ECO:0000313" key="2">
    <source>
        <dbReference type="EMBL" id="SBS26681.1"/>
    </source>
</evidence>
<evidence type="ECO:0000313" key="3">
    <source>
        <dbReference type="Proteomes" id="UP000092544"/>
    </source>
</evidence>
<proteinExistence type="predicted"/>
<dbReference type="AlphaFoldDB" id="A0A1A8T6G9"/>
<dbReference type="GO" id="GO:0016747">
    <property type="term" value="F:acyltransferase activity, transferring groups other than amino-acyl groups"/>
    <property type="evidence" value="ECO:0007669"/>
    <property type="project" value="InterPro"/>
</dbReference>
<keyword evidence="2" id="KW-0808">Transferase</keyword>
<keyword evidence="3" id="KW-1185">Reference proteome</keyword>
<feature type="domain" description="N-acetyltransferase" evidence="1">
    <location>
        <begin position="3"/>
        <end position="154"/>
    </location>
</feature>
<dbReference type="EC" id="2.3.1.-" evidence="2"/>
<dbReference type="Proteomes" id="UP000092544">
    <property type="component" value="Unassembled WGS sequence"/>
</dbReference>
<accession>A0A1A8T6G9</accession>
<keyword evidence="2" id="KW-0012">Acyltransferase</keyword>
<dbReference type="InterPro" id="IPR016181">
    <property type="entry name" value="Acyl_CoA_acyltransferase"/>
</dbReference>
<name>A0A1A8T6G9_9GAMM</name>
<dbReference type="RefSeq" id="WP_067012636.1">
    <property type="nucleotide sequence ID" value="NZ_FLOB01000001.1"/>
</dbReference>
<dbReference type="EMBL" id="FLOB01000001">
    <property type="protein sequence ID" value="SBS26681.1"/>
    <property type="molecule type" value="Genomic_DNA"/>
</dbReference>
<dbReference type="OrthoDB" id="5419426at2"/>
<dbReference type="PANTHER" id="PTHR43305:SF1">
    <property type="entry name" value="FAMILY N-ACETYLTRANSFERASE, PUTATIVE (AFU_ORTHOLOGUE AFUA_2G01380)-RELATED"/>
    <property type="match status" value="1"/>
</dbReference>
<dbReference type="CDD" id="cd04301">
    <property type="entry name" value="NAT_SF"/>
    <property type="match status" value="1"/>
</dbReference>
<organism evidence="2 3">
    <name type="scientific">Marinomonas spartinae</name>
    <dbReference type="NCBI Taxonomy" id="1792290"/>
    <lineage>
        <taxon>Bacteria</taxon>
        <taxon>Pseudomonadati</taxon>
        <taxon>Pseudomonadota</taxon>
        <taxon>Gammaproteobacteria</taxon>
        <taxon>Oceanospirillales</taxon>
        <taxon>Oceanospirillaceae</taxon>
        <taxon>Marinomonas</taxon>
    </lineage>
</organism>
<dbReference type="SUPFAM" id="SSF55729">
    <property type="entry name" value="Acyl-CoA N-acyltransferases (Nat)"/>
    <property type="match status" value="1"/>
</dbReference>
<dbReference type="Gene3D" id="3.40.630.30">
    <property type="match status" value="1"/>
</dbReference>
<dbReference type="InterPro" id="IPR052777">
    <property type="entry name" value="Acetyltransferase_Enz"/>
</dbReference>
<sequence>MYAIHQAVLPRDNEKVLSIFREYIAAAPVNLDYQQNEQEFEHLADKYALPDGTVLLIKKQDEVVGCGAFRRVDETVCEMKRVYVRPSERGHQLGEKLVTQLIQYAKESGYQRMCLDVLEKFESARRLYGQLGFKPCDPVSYNPIPGTHFLGRNL</sequence>
<gene>
    <name evidence="2" type="primary">ysnE_1</name>
    <name evidence="2" type="ORF">MSP8886_00672</name>
</gene>
<evidence type="ECO:0000259" key="1">
    <source>
        <dbReference type="PROSITE" id="PS51186"/>
    </source>
</evidence>